<evidence type="ECO:0000313" key="4">
    <source>
        <dbReference type="Proteomes" id="UP000074914"/>
    </source>
</evidence>
<accession>A0ABN4MI07</accession>
<dbReference type="EMBL" id="CP013236">
    <property type="protein sequence ID" value="AMP15307.1"/>
    <property type="molecule type" value="Genomic_DNA"/>
</dbReference>
<reference evidence="3 4" key="1">
    <citation type="submission" date="2015-11" db="EMBL/GenBank/DDBJ databases">
        <title>Exploring the genomic traits of fungus-feeding bacterial genus Collimonas.</title>
        <authorList>
            <person name="Song C."/>
            <person name="Schmidt R."/>
            <person name="de Jager V."/>
            <person name="Krzyzanowska D."/>
            <person name="Jongedijk E."/>
            <person name="Cankar K."/>
            <person name="Beekwilder J."/>
            <person name="van Veen A."/>
            <person name="de Boer W."/>
            <person name="van Veen J.A."/>
            <person name="Garbeva P."/>
        </authorList>
    </citation>
    <scope>NUCLEOTIDE SEQUENCE [LARGE SCALE GENOMIC DNA]</scope>
    <source>
        <strain evidence="3 4">Ter291</strain>
    </source>
</reference>
<evidence type="ECO:0000259" key="2">
    <source>
        <dbReference type="Pfam" id="PF13340"/>
    </source>
</evidence>
<dbReference type="InterPro" id="IPR025161">
    <property type="entry name" value="IS402-like_dom"/>
</dbReference>
<name>A0ABN4MI07_9BURK</name>
<feature type="region of interest" description="Disordered" evidence="1">
    <location>
        <begin position="101"/>
        <end position="121"/>
    </location>
</feature>
<dbReference type="PANTHER" id="PTHR46637">
    <property type="entry name" value="TIS1421-TRANSPOSASE PROTEIN A"/>
    <property type="match status" value="1"/>
</dbReference>
<protein>
    <recommendedName>
        <fullName evidence="2">Insertion element IS402-like domain-containing protein</fullName>
    </recommendedName>
</protein>
<keyword evidence="4" id="KW-1185">Reference proteome</keyword>
<evidence type="ECO:0000313" key="3">
    <source>
        <dbReference type="EMBL" id="AMP15307.1"/>
    </source>
</evidence>
<evidence type="ECO:0000256" key="1">
    <source>
        <dbReference type="SAM" id="MobiDB-lite"/>
    </source>
</evidence>
<gene>
    <name evidence="3" type="ORF">CPter291_3070</name>
</gene>
<dbReference type="PANTHER" id="PTHR46637:SF1">
    <property type="entry name" value="BLL5188 PROTEIN"/>
    <property type="match status" value="1"/>
</dbReference>
<dbReference type="InterPro" id="IPR052909">
    <property type="entry name" value="Transposase_6_like"/>
</dbReference>
<organism evidence="3 4">
    <name type="scientific">Collimonas pratensis</name>
    <dbReference type="NCBI Taxonomy" id="279113"/>
    <lineage>
        <taxon>Bacteria</taxon>
        <taxon>Pseudomonadati</taxon>
        <taxon>Pseudomonadota</taxon>
        <taxon>Betaproteobacteria</taxon>
        <taxon>Burkholderiales</taxon>
        <taxon>Oxalobacteraceae</taxon>
        <taxon>Collimonas</taxon>
    </lineage>
</organism>
<feature type="domain" description="Insertion element IS402-like" evidence="2">
    <location>
        <begin position="6"/>
        <end position="61"/>
    </location>
</feature>
<dbReference type="Pfam" id="PF13340">
    <property type="entry name" value="DUF4096"/>
    <property type="match status" value="1"/>
</dbReference>
<sequence length="132" mass="14914">MLGRKGNPGVSGRNNRLFIEAVLWHISGKCCWSELPSEFGGWNSVYMRFRRWNQSGCWRQMVDDLRDDQELSGLVKRIAAYAEQQTESAVRRTNRRVERKVYSASVKPAGKENTAPGGSEADAHWLSLVNAA</sequence>
<proteinExistence type="predicted"/>
<dbReference type="Proteomes" id="UP000074914">
    <property type="component" value="Chromosome"/>
</dbReference>